<evidence type="ECO:0000259" key="9">
    <source>
        <dbReference type="Pfam" id="PF14669"/>
    </source>
</evidence>
<evidence type="ECO:0000256" key="4">
    <source>
        <dbReference type="ARBA" id="ARBA00022490"/>
    </source>
</evidence>
<dbReference type="OrthoDB" id="8859650at2759"/>
<dbReference type="Proteomes" id="UP000695026">
    <property type="component" value="Unplaced"/>
</dbReference>
<dbReference type="InterPro" id="IPR029435">
    <property type="entry name" value="TOPAZ1_dom"/>
</dbReference>
<evidence type="ECO:0000313" key="10">
    <source>
        <dbReference type="Proteomes" id="UP000695026"/>
    </source>
</evidence>
<protein>
    <recommendedName>
        <fullName evidence="3">Protein TOPAZ1</fullName>
    </recommendedName>
    <alternativeName>
        <fullName evidence="7">Testis- and ovary-specific PAZ domain-containing protein 1</fullName>
    </alternativeName>
</protein>
<evidence type="ECO:0000256" key="8">
    <source>
        <dbReference type="SAM" id="MobiDB-lite"/>
    </source>
</evidence>
<comment type="subcellular location">
    <subcellularLocation>
        <location evidence="2">Cytoplasm</location>
        <location evidence="2">Cytosol</location>
    </subcellularLocation>
</comment>
<feature type="region of interest" description="Disordered" evidence="8">
    <location>
        <begin position="101"/>
        <end position="136"/>
    </location>
</feature>
<feature type="compositionally biased region" description="Basic and acidic residues" evidence="8">
    <location>
        <begin position="101"/>
        <end position="112"/>
    </location>
</feature>
<dbReference type="GO" id="GO:0048137">
    <property type="term" value="P:spermatocyte division"/>
    <property type="evidence" value="ECO:0007669"/>
    <property type="project" value="TreeGrafter"/>
</dbReference>
<keyword evidence="6" id="KW-0744">Spermatogenesis</keyword>
<evidence type="ECO:0000256" key="6">
    <source>
        <dbReference type="ARBA" id="ARBA00022871"/>
    </source>
</evidence>
<keyword evidence="5" id="KW-0221">Differentiation</keyword>
<keyword evidence="4" id="KW-0963">Cytoplasm</keyword>
<dbReference type="RefSeq" id="XP_025027146.1">
    <property type="nucleotide sequence ID" value="XM_025171378.1"/>
</dbReference>
<dbReference type="GO" id="GO:0030154">
    <property type="term" value="P:cell differentiation"/>
    <property type="evidence" value="ECO:0007669"/>
    <property type="project" value="UniProtKB-KW"/>
</dbReference>
<dbReference type="PANTHER" id="PTHR35671:SF1">
    <property type="entry name" value="PROTEIN TOPAZ1"/>
    <property type="match status" value="1"/>
</dbReference>
<evidence type="ECO:0000256" key="2">
    <source>
        <dbReference type="ARBA" id="ARBA00004514"/>
    </source>
</evidence>
<reference evidence="11" key="1">
    <citation type="submission" date="2025-08" db="UniProtKB">
        <authorList>
            <consortium name="RefSeq"/>
        </authorList>
    </citation>
    <scope>IDENTIFICATION</scope>
    <source>
        <tissue evidence="11">Liver</tissue>
    </source>
</reference>
<feature type="region of interest" description="Disordered" evidence="8">
    <location>
        <begin position="204"/>
        <end position="223"/>
    </location>
</feature>
<keyword evidence="10" id="KW-1185">Reference proteome</keyword>
<dbReference type="OMA" id="SPNEYHI"/>
<dbReference type="PANTHER" id="PTHR35671">
    <property type="entry name" value="PROTEIN TOPAZ1"/>
    <property type="match status" value="1"/>
</dbReference>
<dbReference type="KEGG" id="pbi:103057630"/>
<sequence length="1998" mass="226634">METQIGQTVSVVDDSKKDEIRDSEQSFSLLLPVKPGTLSKQYTPTSETVIKDKDQRSKNFVSDRREKRSCRETDIMPVGYNYIVDIKLEEEVLIKGGSKKEVQSMRKREHDVALQNTLQPERRKRRRESSSLEVGSQRDIVTEKKCASSLLESEQKIQSFTKNTKKLKKNCQHSLIMRGLHKEMKTLTEKDGASVIRGLGSDKVSGNLQKSHSCSASESRPQQKMWNFRERIKPVWPEQNQDKSQRVKRSIPKLESTIQNLSLLKHRERKRVITSPKTQVDVKYPVRVRSAAVAHLSSKCTEGTENLMKNARVSLVKPQEQKRKKENSFMKLTVSKSQKGVKTSNQNSKHLLESVVNFEENKKCRSTVIGINRMVTRAFSKSKMCTSDGEKQSWKSEKSVTEILGCRQWILEKKMTREQMDCVPTEELLVTKTEGTSKEETDGKDEIVTSTVLKKEIKTSREDTLDILSIRYGKLTDTIVNTLKDCNIETPLKQSACLPITESDEIKSNNSISPYFWRETKIYCDANFSVTNNKCPEHFDIKVAEKKIEKNTLVEYQGERFGWLPMHNVLPCNIKKIPVVKLFDCYYVKALLESTGIKSTQSYKVHCGSLHVTLDQGKSLSSRGMGPNDVNSSPNVIHAVKLLPQKDILVSKKMCQYSKKCQNGKQFRENKLSTDFKKPSKRLKMPEDLEESAVMKVLINVDISSEHGIPIEDNTVAIDSSVISEKLNYSETSDLSLLDYTPELSLQQPSQNQVANLSSNETANQEHFITYSSSIFEKSAGLKKEKNELKQIETFTDLSKMDENKSIVEALDGEKNMFCNSNTAACKKRKRTCEIKVNKAGSKQQLYSCQRAVPINGKNIWPRESCARTSLWVHKNHALDSERESLRGTDSVTKCRELEVHKLLADSSKISADKIVHHKIECTVESPLSDCMLHVGKTLSAITGTENRFSDHMEKSKQSTYATTKLVKSKVILNSLGREVKGKKNINIQNGIFADTRKKKTDNPKISDTKQEPVLKTLMTGTLSNFKIPLLKDKSDFRKPEIARSSEKDTCNLSSILENSVKKARIKETSSEENPSPHVQTEQMNSVPVQKKYTNQFSDIPENFKKRSIRNTFERTSHESKLELPALKATPFSLSTGNIEKQMLKSTLASETIDKVNFNNKLAQDKGNICADILKAYEDDVLVIDVIQDDPDLFGDTDEQEGVCTKIHNAKNISTSGFSGNLELKSESSQLPKSRHLKCVRDSLIQDYGTLKSDVNADGLLIKVDEIKSESLSGNSSIGIITESSLEDGQLTELDELTEVFDTNEKHKFSEKLLAMQEQKTSVQDFVKIENTVTIEPLSCDQLELPFPTVKAIVPERQDTALKSWMNDFRFPRKCPPCPSSTTNSYETWKLEKNSATNLGLAFLPRGYCRYHFNSLNGCERPNCRYWHVVLSGNEKLCNEIIKKYINIGEVVLLQRAVHIFTDYYKEGTTGVHLDSQTFHDLLTSLLQSSLLKELFHVVHIGIMIKILPTVDILLKIFEEVASMKVREAVPELSDIFCKLIDAGMVLECEHIGYITKLLNQLHVSNQEITILMSRFQRRHFHKASFCDFDSAVAEFQHCKEKSDWAKLGTLYVNVKRACKNVDNLEKYSLYVASVLISSVKEEKPGIPFCEFAAAVNADAHRDEGDMTSLGRIGISVMFSYYKIHQWSKAKKVLDVLHALKIHFTFFKGFLGQEQLASRCHIVNVAVEIFLKCGSLDGALWVLRESEWIISTASWPCDRMDVLNRHNLLYTIASDLMTKNRYGETFEVLRNLPGFQNTCDTLDVSQYSLLFNKLLSACSESRNTGLSSVVVEFMLARNIPVEFNLLRALITALGRSCLWLKARTHYKSALALGCYPPPEGNLYRKLLLIPSYMTEVEMLLAIEIFLVSNASSIQSPGASSQILQIVLKRCEGNDVRNNEDYQNAVERLIQAARISNPKLFIKHLTVNVNMEQVYSLEHTCVLKWLKENMKWAGKVWLF</sequence>
<proteinExistence type="predicted"/>
<dbReference type="InterPro" id="IPR038952">
    <property type="entry name" value="TOPAZ1"/>
</dbReference>
<evidence type="ECO:0000313" key="11">
    <source>
        <dbReference type="RefSeq" id="XP_025027146.1"/>
    </source>
</evidence>
<name>A0A9F5J0I8_PYTBI</name>
<dbReference type="GO" id="GO:0005829">
    <property type="term" value="C:cytosol"/>
    <property type="evidence" value="ECO:0007669"/>
    <property type="project" value="UniProtKB-SubCell"/>
</dbReference>
<comment type="function">
    <text evidence="1">Important for normal spermatogenesis and male fertility. Specifically required for progression to the post-meiotic stages of spermatocyte development. Seems to be necessary for normal expression levels of a number of testis-expressed gene transcripts, although its role in this process is unclear.</text>
</comment>
<evidence type="ECO:0000256" key="7">
    <source>
        <dbReference type="ARBA" id="ARBA00031943"/>
    </source>
</evidence>
<evidence type="ECO:0000256" key="5">
    <source>
        <dbReference type="ARBA" id="ARBA00022782"/>
    </source>
</evidence>
<evidence type="ECO:0000256" key="1">
    <source>
        <dbReference type="ARBA" id="ARBA00002132"/>
    </source>
</evidence>
<dbReference type="CTD" id="375337"/>
<organism evidence="10 11">
    <name type="scientific">Python bivittatus</name>
    <name type="common">Burmese python</name>
    <name type="synonym">Python molurus bivittatus</name>
    <dbReference type="NCBI Taxonomy" id="176946"/>
    <lineage>
        <taxon>Eukaryota</taxon>
        <taxon>Metazoa</taxon>
        <taxon>Chordata</taxon>
        <taxon>Craniata</taxon>
        <taxon>Vertebrata</taxon>
        <taxon>Euteleostomi</taxon>
        <taxon>Lepidosauria</taxon>
        <taxon>Squamata</taxon>
        <taxon>Bifurcata</taxon>
        <taxon>Unidentata</taxon>
        <taxon>Episquamata</taxon>
        <taxon>Toxicofera</taxon>
        <taxon>Serpentes</taxon>
        <taxon>Henophidia</taxon>
        <taxon>Pythonidae</taxon>
        <taxon>Python</taxon>
    </lineage>
</organism>
<dbReference type="Pfam" id="PF14669">
    <property type="entry name" value="Asp_Glu_race_2"/>
    <property type="match status" value="1"/>
</dbReference>
<dbReference type="GeneID" id="103057630"/>
<gene>
    <name evidence="11" type="primary">TOPAZ1</name>
</gene>
<accession>A0A9F5J0I8</accession>
<feature type="domain" description="Protein TOPAZ1" evidence="9">
    <location>
        <begin position="1596"/>
        <end position="1770"/>
    </location>
</feature>
<evidence type="ECO:0000256" key="3">
    <source>
        <dbReference type="ARBA" id="ARBA00016464"/>
    </source>
</evidence>